<name>X1Q219_9ZZZZ</name>
<accession>X1Q219</accession>
<organism evidence="1">
    <name type="scientific">marine sediment metagenome</name>
    <dbReference type="NCBI Taxonomy" id="412755"/>
    <lineage>
        <taxon>unclassified sequences</taxon>
        <taxon>metagenomes</taxon>
        <taxon>ecological metagenomes</taxon>
    </lineage>
</organism>
<reference evidence="1" key="1">
    <citation type="journal article" date="2014" name="Front. Microbiol.">
        <title>High frequency of phylogenetically diverse reductive dehalogenase-homologous genes in deep subseafloor sedimentary metagenomes.</title>
        <authorList>
            <person name="Kawai M."/>
            <person name="Futagami T."/>
            <person name="Toyoda A."/>
            <person name="Takaki Y."/>
            <person name="Nishi S."/>
            <person name="Hori S."/>
            <person name="Arai W."/>
            <person name="Tsubouchi T."/>
            <person name="Morono Y."/>
            <person name="Uchiyama I."/>
            <person name="Ito T."/>
            <person name="Fujiyama A."/>
            <person name="Inagaki F."/>
            <person name="Takami H."/>
        </authorList>
    </citation>
    <scope>NUCLEOTIDE SEQUENCE</scope>
    <source>
        <strain evidence="1">Expedition CK06-06</strain>
    </source>
</reference>
<sequence length="146" mass="17005">MIEADGRSDTEKVFNLLKSIERLVLDESAKSLYLISIGEKAELIAKLYKERQRNTQETLEALKSLIAEINAARKEQAEKNMTPKVFSVYWLFKNEGVANPEGKAAQMETVLTRFPHWRNSEKHEREVKRELYKILLQNGNSYHPKR</sequence>
<proteinExistence type="predicted"/>
<dbReference type="EMBL" id="BARV01037236">
    <property type="protein sequence ID" value="GAI48796.1"/>
    <property type="molecule type" value="Genomic_DNA"/>
</dbReference>
<comment type="caution">
    <text evidence="1">The sequence shown here is derived from an EMBL/GenBank/DDBJ whole genome shotgun (WGS) entry which is preliminary data.</text>
</comment>
<gene>
    <name evidence="1" type="ORF">S06H3_57659</name>
</gene>
<evidence type="ECO:0000313" key="1">
    <source>
        <dbReference type="EMBL" id="GAI48796.1"/>
    </source>
</evidence>
<dbReference type="AlphaFoldDB" id="X1Q219"/>
<protein>
    <submittedName>
        <fullName evidence="1">Uncharacterized protein</fullName>
    </submittedName>
</protein>